<sequence>MDFMMDHGDHNRLMATYNDNYKRLVALNGKYGPTNFFRVDQNIRATHS</sequence>
<dbReference type="GO" id="GO:0016491">
    <property type="term" value="F:oxidoreductase activity"/>
    <property type="evidence" value="ECO:0007669"/>
    <property type="project" value="InterPro"/>
</dbReference>
<dbReference type="Proteomes" id="UP000054925">
    <property type="component" value="Unassembled WGS sequence"/>
</dbReference>
<dbReference type="RefSeq" id="WP_087660656.1">
    <property type="nucleotide sequence ID" value="NZ_FCOL02000255.1"/>
</dbReference>
<proteinExistence type="predicted"/>
<dbReference type="InterPro" id="IPR012951">
    <property type="entry name" value="BBE"/>
</dbReference>
<feature type="domain" description="Berberine/berberine-like" evidence="1">
    <location>
        <begin position="16"/>
        <end position="44"/>
    </location>
</feature>
<organism evidence="2 3">
    <name type="scientific">Caballeronia terrestris</name>
    <dbReference type="NCBI Taxonomy" id="1226301"/>
    <lineage>
        <taxon>Bacteria</taxon>
        <taxon>Pseudomonadati</taxon>
        <taxon>Pseudomonadota</taxon>
        <taxon>Betaproteobacteria</taxon>
        <taxon>Burkholderiales</taxon>
        <taxon>Burkholderiaceae</taxon>
        <taxon>Caballeronia</taxon>
    </lineage>
</organism>
<evidence type="ECO:0000259" key="1">
    <source>
        <dbReference type="Pfam" id="PF08031"/>
    </source>
</evidence>
<dbReference type="Gene3D" id="3.30.465.10">
    <property type="match status" value="1"/>
</dbReference>
<comment type="caution">
    <text evidence="2">The sequence shown here is derived from an EMBL/GenBank/DDBJ whole genome shotgun (WGS) entry which is preliminary data.</text>
</comment>
<gene>
    <name evidence="2" type="ORF">AWB67_07233</name>
</gene>
<reference evidence="2" key="1">
    <citation type="submission" date="2016-01" db="EMBL/GenBank/DDBJ databases">
        <authorList>
            <person name="Peeters C."/>
        </authorList>
    </citation>
    <scope>NUCLEOTIDE SEQUENCE [LARGE SCALE GENOMIC DNA]</scope>
    <source>
        <strain evidence="2">LMG 22937</strain>
    </source>
</reference>
<name>A0A158L0U5_9BURK</name>
<dbReference type="AlphaFoldDB" id="A0A158L0U5"/>
<accession>A0A158L0U5</accession>
<keyword evidence="3" id="KW-1185">Reference proteome</keyword>
<dbReference type="Pfam" id="PF08031">
    <property type="entry name" value="BBE"/>
    <property type="match status" value="1"/>
</dbReference>
<protein>
    <submittedName>
        <fullName evidence="2">Berberine and berberine like protein</fullName>
    </submittedName>
</protein>
<evidence type="ECO:0000313" key="2">
    <source>
        <dbReference type="EMBL" id="SAL86593.1"/>
    </source>
</evidence>
<dbReference type="GO" id="GO:0050660">
    <property type="term" value="F:flavin adenine dinucleotide binding"/>
    <property type="evidence" value="ECO:0007669"/>
    <property type="project" value="InterPro"/>
</dbReference>
<dbReference type="InterPro" id="IPR016169">
    <property type="entry name" value="FAD-bd_PCMH_sub2"/>
</dbReference>
<dbReference type="EMBL" id="FCOL02000255">
    <property type="protein sequence ID" value="SAL86593.1"/>
    <property type="molecule type" value="Genomic_DNA"/>
</dbReference>
<evidence type="ECO:0000313" key="3">
    <source>
        <dbReference type="Proteomes" id="UP000054925"/>
    </source>
</evidence>